<dbReference type="Proteomes" id="UP000034866">
    <property type="component" value="Chromosome"/>
</dbReference>
<reference evidence="1 2" key="1">
    <citation type="journal article" date="2015" name="J. Biotechnol.">
        <title>Complete genome sequence of Photorhabdus temperata subsp. thracensis 39-8(T), an entomopathogenic bacterium for the improved commercial bioinsecticide.</title>
        <authorList>
            <person name="Kwak Y."/>
            <person name="Shin J.H."/>
        </authorList>
    </citation>
    <scope>NUCLEOTIDE SEQUENCE [LARGE SCALE GENOMIC DNA]</scope>
    <source>
        <strain evidence="1 2">DSM 15199</strain>
    </source>
</reference>
<protein>
    <submittedName>
        <fullName evidence="1">Uncharacterized protein</fullName>
    </submittedName>
</protein>
<dbReference type="KEGG" id="ptt:VY86_05875"/>
<accession>A0A0F7LM84</accession>
<evidence type="ECO:0000313" key="2">
    <source>
        <dbReference type="Proteomes" id="UP000034866"/>
    </source>
</evidence>
<proteinExistence type="predicted"/>
<dbReference type="RefSeq" id="WP_046974272.1">
    <property type="nucleotide sequence ID" value="NZ_CAWQPG010000020.1"/>
</dbReference>
<evidence type="ECO:0000313" key="1">
    <source>
        <dbReference type="EMBL" id="AKH62927.1"/>
    </source>
</evidence>
<sequence>MENGVNLNYEDITEENYILINNFYKRDIGSLDYFIWKNMKEKKYNLSSEIKAFFYKRNDICLSIIITRKCEFTLKHRRVSINMLSDFGIDESIKSPTLIIESAKQTHRNDVDATVCYSDERKIKCYSKIFEKYICSRVNVFDFTEVVVEECTKVNVDLRDFNEIDNINKINFFGRKVNNNWIAYAKQCPRYRDIKLLTVGEEVAILGFDDITVEVIGLSGTAPHIIMSIIDSCLAIRGKCRIILPNPIYSELQSKLRKHSIINKFSMMIAWHTEEDFNLCHEDIFISRIDKR</sequence>
<dbReference type="EMBL" id="CP011104">
    <property type="protein sequence ID" value="AKH62927.1"/>
    <property type="molecule type" value="Genomic_DNA"/>
</dbReference>
<keyword evidence="2" id="KW-1185">Reference proteome</keyword>
<dbReference type="PATRIC" id="fig|230089.6.peg.1318"/>
<reference evidence="2" key="2">
    <citation type="submission" date="2015-03" db="EMBL/GenBank/DDBJ databases">
        <title>Genome sequence of Azospirillum thiophilum strain DSM 21654T.</title>
        <authorList>
            <person name="Kwak Y."/>
            <person name="Shin J.-H."/>
        </authorList>
    </citation>
    <scope>NUCLEOTIDE SEQUENCE [LARGE SCALE GENOMIC DNA]</scope>
    <source>
        <strain evidence="2">DSM 15199</strain>
    </source>
</reference>
<dbReference type="STRING" id="230089.VY86_05875"/>
<name>A0A0F7LM84_9GAMM</name>
<gene>
    <name evidence="1" type="ORF">VY86_05875</name>
</gene>
<dbReference type="OrthoDB" id="6462461at2"/>
<dbReference type="AlphaFoldDB" id="A0A0F7LM84"/>
<organism evidence="1 2">
    <name type="scientific">Photorhabdus thracensis</name>
    <dbReference type="NCBI Taxonomy" id="230089"/>
    <lineage>
        <taxon>Bacteria</taxon>
        <taxon>Pseudomonadati</taxon>
        <taxon>Pseudomonadota</taxon>
        <taxon>Gammaproteobacteria</taxon>
        <taxon>Enterobacterales</taxon>
        <taxon>Morganellaceae</taxon>
        <taxon>Photorhabdus</taxon>
    </lineage>
</organism>